<keyword evidence="5" id="KW-1133">Transmembrane helix</keyword>
<comment type="subcellular location">
    <subcellularLocation>
        <location evidence="1">Membrane</location>
    </subcellularLocation>
</comment>
<keyword evidence="5" id="KW-0812">Transmembrane</keyword>
<dbReference type="RefSeq" id="XP_045573608.1">
    <property type="nucleotide sequence ID" value="XM_045717652.1"/>
</dbReference>
<accession>A0ABM3ERD5</accession>
<feature type="signal peptide" evidence="6">
    <location>
        <begin position="1"/>
        <end position="19"/>
    </location>
</feature>
<keyword evidence="4" id="KW-0325">Glycoprotein</keyword>
<dbReference type="InterPro" id="IPR007110">
    <property type="entry name" value="Ig-like_dom"/>
</dbReference>
<evidence type="ECO:0000313" key="8">
    <source>
        <dbReference type="Proteomes" id="UP001652741"/>
    </source>
</evidence>
<feature type="domain" description="Ig-like" evidence="7">
    <location>
        <begin position="129"/>
        <end position="202"/>
    </location>
</feature>
<evidence type="ECO:0000313" key="9">
    <source>
        <dbReference type="RefSeq" id="XP_045573608.1"/>
    </source>
</evidence>
<protein>
    <submittedName>
        <fullName evidence="9">Hepatocyte cell adhesion molecule</fullName>
    </submittedName>
</protein>
<reference evidence="9" key="1">
    <citation type="submission" date="2025-08" db="UniProtKB">
        <authorList>
            <consortium name="RefSeq"/>
        </authorList>
    </citation>
    <scope>IDENTIFICATION</scope>
</reference>
<gene>
    <name evidence="9" type="primary">LOC106603008</name>
</gene>
<dbReference type="InterPro" id="IPR013783">
    <property type="entry name" value="Ig-like_fold"/>
</dbReference>
<dbReference type="InterPro" id="IPR015631">
    <property type="entry name" value="CD2/SLAM_rcpt"/>
</dbReference>
<dbReference type="PROSITE" id="PS50835">
    <property type="entry name" value="IG_LIKE"/>
    <property type="match status" value="1"/>
</dbReference>
<name>A0ABM3ERD5_SALSA</name>
<evidence type="ECO:0000256" key="4">
    <source>
        <dbReference type="ARBA" id="ARBA00023180"/>
    </source>
</evidence>
<evidence type="ECO:0000256" key="5">
    <source>
        <dbReference type="SAM" id="Phobius"/>
    </source>
</evidence>
<sequence>MDPLIVIVLVVTAATQVSATACNLSHDNGTHQCYGALGEALFIVLAADSSNEEIRLTKGDKYILDIKTGKDWEPKLQPEFKNRSELFNNGTFRLDRVLKNDSGDYKMEIFNSEGSLLRHVNMRLQIQAPVSVPVLSHLCLPHGETLVTCSSEGDGLQYSWTMSGQTLNRSVAFNAVTLKSSEMAELTCLAQNNVSRRNSTIDLPACPVVSSQFPFVAVTVALIVGTLTLLLALYVGINHLCKKRTSRYDTSVSINEDEDVVYADVKIDKQRKQRTPATDMVEYGQINMAGNPDVAGSPETQG</sequence>
<evidence type="ECO:0000259" key="7">
    <source>
        <dbReference type="PROSITE" id="PS50835"/>
    </source>
</evidence>
<feature type="chain" id="PRO_5045665708" evidence="6">
    <location>
        <begin position="20"/>
        <end position="302"/>
    </location>
</feature>
<evidence type="ECO:0000256" key="3">
    <source>
        <dbReference type="ARBA" id="ARBA00023136"/>
    </source>
</evidence>
<organism evidence="8 9">
    <name type="scientific">Salmo salar</name>
    <name type="common">Atlantic salmon</name>
    <dbReference type="NCBI Taxonomy" id="8030"/>
    <lineage>
        <taxon>Eukaryota</taxon>
        <taxon>Metazoa</taxon>
        <taxon>Chordata</taxon>
        <taxon>Craniata</taxon>
        <taxon>Vertebrata</taxon>
        <taxon>Euteleostomi</taxon>
        <taxon>Actinopterygii</taxon>
        <taxon>Neopterygii</taxon>
        <taxon>Teleostei</taxon>
        <taxon>Protacanthopterygii</taxon>
        <taxon>Salmoniformes</taxon>
        <taxon>Salmonidae</taxon>
        <taxon>Salmoninae</taxon>
        <taxon>Salmo</taxon>
    </lineage>
</organism>
<keyword evidence="3 5" id="KW-0472">Membrane</keyword>
<keyword evidence="2 6" id="KW-0732">Signal</keyword>
<dbReference type="PANTHER" id="PTHR12080:SF134">
    <property type="entry name" value="CD48 ANTIGEN"/>
    <property type="match status" value="1"/>
</dbReference>
<dbReference type="SUPFAM" id="SSF48726">
    <property type="entry name" value="Immunoglobulin"/>
    <property type="match status" value="1"/>
</dbReference>
<dbReference type="PANTHER" id="PTHR12080">
    <property type="entry name" value="SIGNALING LYMPHOCYTIC ACTIVATION MOLECULE"/>
    <property type="match status" value="1"/>
</dbReference>
<evidence type="ECO:0000256" key="2">
    <source>
        <dbReference type="ARBA" id="ARBA00022729"/>
    </source>
</evidence>
<dbReference type="Proteomes" id="UP001652741">
    <property type="component" value="Chromosome ssa04"/>
</dbReference>
<evidence type="ECO:0000256" key="1">
    <source>
        <dbReference type="ARBA" id="ARBA00004370"/>
    </source>
</evidence>
<keyword evidence="8" id="KW-1185">Reference proteome</keyword>
<dbReference type="Gene3D" id="2.60.40.10">
    <property type="entry name" value="Immunoglobulins"/>
    <property type="match status" value="2"/>
</dbReference>
<evidence type="ECO:0000256" key="6">
    <source>
        <dbReference type="SAM" id="SignalP"/>
    </source>
</evidence>
<dbReference type="InterPro" id="IPR036179">
    <property type="entry name" value="Ig-like_dom_sf"/>
</dbReference>
<feature type="transmembrane region" description="Helical" evidence="5">
    <location>
        <begin position="213"/>
        <end position="237"/>
    </location>
</feature>
<dbReference type="GeneID" id="106603008"/>
<proteinExistence type="predicted"/>